<evidence type="ECO:0000313" key="2">
    <source>
        <dbReference type="Proteomes" id="UP001320159"/>
    </source>
</evidence>
<dbReference type="EMBL" id="PGCK01000007">
    <property type="protein sequence ID" value="MCD1295305.1"/>
    <property type="molecule type" value="Genomic_DNA"/>
</dbReference>
<sequence length="262" mass="29051">MRIVGYIIFLITLAVIAAGCSSTSQTEPAVSAEQKAAYDDLINKTNALTGPNEKFSRIDSEIKNANFLPPPSLNNAMVDDYTTDVNAYISALEDFKLASQQYKTYLDSNGSEYAGVMDNESAVETQLKNAGDLKEQLELIGDWLDVYDAWNQTNVSVTEKINEMSYFASFNDPYSKFTPQDGIDFFNSARPVIIEYLTESGNLINETDTLISVMDEGNAKSTLIQLKSEVTSENDWLRTNYNEMVGIFNSLAGAKYGMMQSV</sequence>
<name>A0AAP2W5B5_9EURY</name>
<evidence type="ECO:0008006" key="3">
    <source>
        <dbReference type="Google" id="ProtNLM"/>
    </source>
</evidence>
<dbReference type="AlphaFoldDB" id="A0AAP2W5B5"/>
<accession>A0AAP2W5B5</accession>
<keyword evidence="2" id="KW-1185">Reference proteome</keyword>
<comment type="caution">
    <text evidence="1">The sequence shown here is derived from an EMBL/GenBank/DDBJ whole genome shotgun (WGS) entry which is preliminary data.</text>
</comment>
<protein>
    <recommendedName>
        <fullName evidence="3">DUF3829 domain-containing protein</fullName>
    </recommendedName>
</protein>
<dbReference type="PROSITE" id="PS51257">
    <property type="entry name" value="PROKAR_LIPOPROTEIN"/>
    <property type="match status" value="1"/>
</dbReference>
<reference evidence="1 2" key="1">
    <citation type="submission" date="2017-11" db="EMBL/GenBank/DDBJ databases">
        <title>Isolation and Characterization of Family Methanocellaceae Species from Potential Methane Hydrate Area Offshore Southwestern Taiwan.</title>
        <authorList>
            <person name="Zhang W.-L."/>
            <person name="Chen W.-C."/>
            <person name="Lai M.-C."/>
            <person name="Chen S.-C."/>
        </authorList>
    </citation>
    <scope>NUCLEOTIDE SEQUENCE [LARGE SCALE GENOMIC DNA]</scope>
    <source>
        <strain evidence="1 2">CWC-04</strain>
    </source>
</reference>
<gene>
    <name evidence="1" type="ORF">CUJ83_09865</name>
</gene>
<evidence type="ECO:0000313" key="1">
    <source>
        <dbReference type="EMBL" id="MCD1295305.1"/>
    </source>
</evidence>
<dbReference type="Proteomes" id="UP001320159">
    <property type="component" value="Unassembled WGS sequence"/>
</dbReference>
<organism evidence="1 2">
    <name type="scientific">Methanooceanicella nereidis</name>
    <dbReference type="NCBI Taxonomy" id="2052831"/>
    <lineage>
        <taxon>Archaea</taxon>
        <taxon>Methanobacteriati</taxon>
        <taxon>Methanobacteriota</taxon>
        <taxon>Stenosarchaea group</taxon>
        <taxon>Methanomicrobia</taxon>
        <taxon>Methanocellales</taxon>
        <taxon>Methanocellaceae</taxon>
        <taxon>Methanooceanicella</taxon>
    </lineage>
</organism>
<dbReference type="RefSeq" id="WP_230742157.1">
    <property type="nucleotide sequence ID" value="NZ_PGCK01000007.1"/>
</dbReference>
<proteinExistence type="predicted"/>